<gene>
    <name evidence="3" type="ORF">JT362_32095</name>
</gene>
<accession>A0ABT2JKE3</accession>
<dbReference type="EMBL" id="JAFFZE010000028">
    <property type="protein sequence ID" value="MCT2587769.1"/>
    <property type="molecule type" value="Genomic_DNA"/>
</dbReference>
<proteinExistence type="predicted"/>
<evidence type="ECO:0000313" key="4">
    <source>
        <dbReference type="Proteomes" id="UP001156441"/>
    </source>
</evidence>
<name>A0ABT2JKE3_9PSEU</name>
<dbReference type="PROSITE" id="PS51257">
    <property type="entry name" value="PROKAR_LIPOPROTEIN"/>
    <property type="match status" value="1"/>
</dbReference>
<reference evidence="3 4" key="1">
    <citation type="submission" date="2021-02" db="EMBL/GenBank/DDBJ databases">
        <title>Actinophytocola xerophila sp. nov., isolated from soil of cotton cropping field.</title>
        <authorList>
            <person name="Huang R."/>
            <person name="Chen X."/>
            <person name="Ge X."/>
            <person name="Liu W."/>
        </authorList>
    </citation>
    <scope>NUCLEOTIDE SEQUENCE [LARGE SCALE GENOMIC DNA]</scope>
    <source>
        <strain evidence="3 4">S1-96</strain>
    </source>
</reference>
<feature type="signal peptide" evidence="2">
    <location>
        <begin position="1"/>
        <end position="25"/>
    </location>
</feature>
<feature type="region of interest" description="Disordered" evidence="1">
    <location>
        <begin position="182"/>
        <end position="204"/>
    </location>
</feature>
<organism evidence="3 4">
    <name type="scientific">Actinophytocola gossypii</name>
    <dbReference type="NCBI Taxonomy" id="2812003"/>
    <lineage>
        <taxon>Bacteria</taxon>
        <taxon>Bacillati</taxon>
        <taxon>Actinomycetota</taxon>
        <taxon>Actinomycetes</taxon>
        <taxon>Pseudonocardiales</taxon>
        <taxon>Pseudonocardiaceae</taxon>
    </lineage>
</organism>
<evidence type="ECO:0000256" key="2">
    <source>
        <dbReference type="SAM" id="SignalP"/>
    </source>
</evidence>
<evidence type="ECO:0000256" key="1">
    <source>
        <dbReference type="SAM" id="MobiDB-lite"/>
    </source>
</evidence>
<keyword evidence="4" id="KW-1185">Reference proteome</keyword>
<dbReference type="Proteomes" id="UP001156441">
    <property type="component" value="Unassembled WGS sequence"/>
</dbReference>
<evidence type="ECO:0008006" key="5">
    <source>
        <dbReference type="Google" id="ProtNLM"/>
    </source>
</evidence>
<comment type="caution">
    <text evidence="3">The sequence shown here is derived from an EMBL/GenBank/DDBJ whole genome shotgun (WGS) entry which is preliminary data.</text>
</comment>
<protein>
    <recommendedName>
        <fullName evidence="5">Lipoprotein</fullName>
    </recommendedName>
</protein>
<dbReference type="RefSeq" id="WP_260195679.1">
    <property type="nucleotide sequence ID" value="NZ_JAFFZE010000028.1"/>
</dbReference>
<feature type="chain" id="PRO_5047450984" description="Lipoprotein" evidence="2">
    <location>
        <begin position="26"/>
        <end position="204"/>
    </location>
</feature>
<keyword evidence="2" id="KW-0732">Signal</keyword>
<sequence>MMRTAATISVLTAAVVTLTSCGANHSTPGDPSTKVTDPALRAAAAAVQPMLEQSFPDTFAGLEIRQDVPALIVYRKPDPPLDAKVSRAAPEVRVEFRDARYSLTEMTAAGDRLMDDRDYWKTRGTTVVAVGPAVDGSGVRVTTSNAADGFTEALRNHYPAMSFDVRQGNDVVPPIYTRSMPPLTGPLPTHTKEIWTHPVPPHTE</sequence>
<evidence type="ECO:0000313" key="3">
    <source>
        <dbReference type="EMBL" id="MCT2587769.1"/>
    </source>
</evidence>